<evidence type="ECO:0000313" key="3">
    <source>
        <dbReference type="EMBL" id="KAK5077418.1"/>
    </source>
</evidence>
<comment type="caution">
    <text evidence="3">The sequence shown here is derived from an EMBL/GenBank/DDBJ whole genome shotgun (WGS) entry which is preliminary data.</text>
</comment>
<proteinExistence type="inferred from homology"/>
<dbReference type="Proteomes" id="UP001345013">
    <property type="component" value="Unassembled WGS sequence"/>
</dbReference>
<dbReference type="Pfam" id="PF09729">
    <property type="entry name" value="Gti1_Pac2"/>
    <property type="match status" value="1"/>
</dbReference>
<evidence type="ECO:0000256" key="2">
    <source>
        <dbReference type="SAM" id="MobiDB-lite"/>
    </source>
</evidence>
<protein>
    <submittedName>
        <fullName evidence="3">Global transcription regulator sge1</fullName>
    </submittedName>
</protein>
<evidence type="ECO:0000313" key="4">
    <source>
        <dbReference type="Proteomes" id="UP001345013"/>
    </source>
</evidence>
<evidence type="ECO:0000256" key="1">
    <source>
        <dbReference type="ARBA" id="ARBA00008359"/>
    </source>
</evidence>
<dbReference type="PANTHER" id="PTHR28027">
    <property type="entry name" value="TRANSCRIPTIONAL REGULATOR MIT1"/>
    <property type="match status" value="1"/>
</dbReference>
<dbReference type="PANTHER" id="PTHR28027:SF2">
    <property type="entry name" value="TRANSCRIPTIONAL REGULATOR MIT1"/>
    <property type="match status" value="1"/>
</dbReference>
<comment type="similarity">
    <text evidence="1">Belongs to the MIT1/WOR1 family.</text>
</comment>
<dbReference type="EMBL" id="JAVRRG010000225">
    <property type="protein sequence ID" value="KAK5077418.1"/>
    <property type="molecule type" value="Genomic_DNA"/>
</dbReference>
<accession>A0ABR0JY70</accession>
<sequence length="334" mass="37171">MSPGHVATTQDALILFEACLQGYLSPVGRRPLDRERSTLIRSGSVFIYEENTSGIKRWTDGVVWSPSRILDTFLVYRELDKPFPPGEKKRAIKKRKRRESTVSVLPPAFGRRPRDEAFSISSGQSSNNERRVADARRQLIGSLVGSYSFKADGLVKKTMTTTIWDVTYRLVSYYDVEDVMAGNLGTPSQTKALRHIRPRPELLSQQSFRSPIEEVGDVEDVHEPTRQTSPGNQYDRQPHAYYIPQLYPATLGGLSHTPHYLGFVPFGASAASQMMLHTGQIGQDRLGYGQDNDNFLSESGFSVTSGSAAMSWPKGTIYPLHALGSPILTFSPMP</sequence>
<reference evidence="3 4" key="1">
    <citation type="submission" date="2023-08" db="EMBL/GenBank/DDBJ databases">
        <title>Black Yeasts Isolated from many extreme environments.</title>
        <authorList>
            <person name="Coleine C."/>
            <person name="Stajich J.E."/>
            <person name="Selbmann L."/>
        </authorList>
    </citation>
    <scope>NUCLEOTIDE SEQUENCE [LARGE SCALE GENOMIC DNA]</scope>
    <source>
        <strain evidence="3 4">CCFEE 5885</strain>
    </source>
</reference>
<organism evidence="3 4">
    <name type="scientific">Lithohypha guttulata</name>
    <dbReference type="NCBI Taxonomy" id="1690604"/>
    <lineage>
        <taxon>Eukaryota</taxon>
        <taxon>Fungi</taxon>
        <taxon>Dikarya</taxon>
        <taxon>Ascomycota</taxon>
        <taxon>Pezizomycotina</taxon>
        <taxon>Eurotiomycetes</taxon>
        <taxon>Chaetothyriomycetidae</taxon>
        <taxon>Chaetothyriales</taxon>
        <taxon>Trichomeriaceae</taxon>
        <taxon>Lithohypha</taxon>
    </lineage>
</organism>
<keyword evidence="4" id="KW-1185">Reference proteome</keyword>
<feature type="region of interest" description="Disordered" evidence="2">
    <location>
        <begin position="113"/>
        <end position="132"/>
    </location>
</feature>
<name>A0ABR0JY70_9EURO</name>
<dbReference type="InterPro" id="IPR018608">
    <property type="entry name" value="Gti1/Pac2"/>
</dbReference>
<gene>
    <name evidence="3" type="primary">sge1_2</name>
    <name evidence="3" type="ORF">LTR24_009665</name>
</gene>